<sequence>MNFREKLIKREKVLGTWVTSPSVHSLDSICSTGIDFVILDQEHGTIAFGDLLPLINTAKAHNCFAMVRPSSINKDSIQQALDNGAHGIQVPNVENVQDAMLVVDYAKYPPIGSRGYSPFVPSSNYQNNGPSWNIQMNELLVTGINVEGKEGIESIDSIMSIDGIDIIFVGLFDLSKALGIAGEVQNQIVIDKLKDVIKSAKKHKKSIGTIATSFDHMKFLMSIGVNFIVHMVDMNILNESYKMIHNSFKENL</sequence>
<dbReference type="eggNOG" id="COG3836">
    <property type="taxonomic scope" value="Bacteria"/>
</dbReference>
<dbReference type="EC" id="4.1.2.20" evidence="5"/>
<name>A9BBK7_PROM4</name>
<dbReference type="PANTHER" id="PTHR30502:SF0">
    <property type="entry name" value="PHOSPHOENOLPYRUVATE CARBOXYLASE FAMILY PROTEIN"/>
    <property type="match status" value="1"/>
</dbReference>
<gene>
    <name evidence="5" type="ordered locus">P9211_12881</name>
</gene>
<keyword evidence="6" id="KW-1185">Reference proteome</keyword>
<dbReference type="Proteomes" id="UP000000788">
    <property type="component" value="Chromosome"/>
</dbReference>
<dbReference type="GO" id="GO:0008672">
    <property type="term" value="F:2-dehydro-3-deoxyglucarate aldolase activity"/>
    <property type="evidence" value="ECO:0007669"/>
    <property type="project" value="UniProtKB-EC"/>
</dbReference>
<dbReference type="GO" id="GO:0046872">
    <property type="term" value="F:metal ion binding"/>
    <property type="evidence" value="ECO:0007669"/>
    <property type="project" value="UniProtKB-KW"/>
</dbReference>
<keyword evidence="2" id="KW-0479">Metal-binding</keyword>
<dbReference type="EMBL" id="CP000878">
    <property type="protein sequence ID" value="ABX09219.1"/>
    <property type="molecule type" value="Genomic_DNA"/>
</dbReference>
<dbReference type="Pfam" id="PF03328">
    <property type="entry name" value="HpcH_HpaI"/>
    <property type="match status" value="1"/>
</dbReference>
<evidence type="ECO:0000259" key="4">
    <source>
        <dbReference type="Pfam" id="PF03328"/>
    </source>
</evidence>
<dbReference type="GO" id="GO:0005737">
    <property type="term" value="C:cytoplasm"/>
    <property type="evidence" value="ECO:0007669"/>
    <property type="project" value="TreeGrafter"/>
</dbReference>
<evidence type="ECO:0000256" key="1">
    <source>
        <dbReference type="ARBA" id="ARBA00005568"/>
    </source>
</evidence>
<comment type="similarity">
    <text evidence="1">Belongs to the HpcH/HpaI aldolase family.</text>
</comment>
<dbReference type="KEGG" id="pmj:P9211_12881"/>
<dbReference type="Gene3D" id="3.20.20.60">
    <property type="entry name" value="Phosphoenolpyruvate-binding domains"/>
    <property type="match status" value="1"/>
</dbReference>
<dbReference type="OrthoDB" id="86160at2"/>
<evidence type="ECO:0000313" key="5">
    <source>
        <dbReference type="EMBL" id="ABX09219.1"/>
    </source>
</evidence>
<evidence type="ECO:0000256" key="2">
    <source>
        <dbReference type="ARBA" id="ARBA00022723"/>
    </source>
</evidence>
<feature type="domain" description="HpcH/HpaI aldolase/citrate lyase" evidence="4">
    <location>
        <begin position="15"/>
        <end position="227"/>
    </location>
</feature>
<keyword evidence="3 5" id="KW-0456">Lyase</keyword>
<reference evidence="5 6" key="1">
    <citation type="journal article" date="2007" name="PLoS Genet.">
        <title>Patterns and implications of gene gain and loss in the evolution of Prochlorococcus.</title>
        <authorList>
            <person name="Kettler G.C."/>
            <person name="Martiny A.C."/>
            <person name="Huang K."/>
            <person name="Zucker J."/>
            <person name="Coleman M.L."/>
            <person name="Rodrigue S."/>
            <person name="Chen F."/>
            <person name="Lapidus A."/>
            <person name="Ferriera S."/>
            <person name="Johnson J."/>
            <person name="Steglich C."/>
            <person name="Church G.M."/>
            <person name="Richardson P."/>
            <person name="Chisholm S.W."/>
        </authorList>
    </citation>
    <scope>NUCLEOTIDE SEQUENCE [LARGE SCALE GENOMIC DNA]</scope>
    <source>
        <strain evidence="6">MIT 9211</strain>
    </source>
</reference>
<dbReference type="HOGENOM" id="CLU_059964_4_1_3"/>
<evidence type="ECO:0000313" key="6">
    <source>
        <dbReference type="Proteomes" id="UP000000788"/>
    </source>
</evidence>
<organism evidence="5 6">
    <name type="scientific">Prochlorococcus marinus (strain MIT 9211)</name>
    <dbReference type="NCBI Taxonomy" id="93059"/>
    <lineage>
        <taxon>Bacteria</taxon>
        <taxon>Bacillati</taxon>
        <taxon>Cyanobacteriota</taxon>
        <taxon>Cyanophyceae</taxon>
        <taxon>Synechococcales</taxon>
        <taxon>Prochlorococcaceae</taxon>
        <taxon>Prochlorococcus</taxon>
    </lineage>
</organism>
<dbReference type="RefSeq" id="WP_012195840.1">
    <property type="nucleotide sequence ID" value="NC_009976.1"/>
</dbReference>
<dbReference type="InterPro" id="IPR040442">
    <property type="entry name" value="Pyrv_kinase-like_dom_sf"/>
</dbReference>
<dbReference type="InterPro" id="IPR015813">
    <property type="entry name" value="Pyrv/PenolPyrv_kinase-like_dom"/>
</dbReference>
<dbReference type="SUPFAM" id="SSF51621">
    <property type="entry name" value="Phosphoenolpyruvate/pyruvate domain"/>
    <property type="match status" value="1"/>
</dbReference>
<accession>A9BBK7</accession>
<dbReference type="PANTHER" id="PTHR30502">
    <property type="entry name" value="2-KETO-3-DEOXY-L-RHAMNONATE ALDOLASE"/>
    <property type="match status" value="1"/>
</dbReference>
<evidence type="ECO:0000256" key="3">
    <source>
        <dbReference type="ARBA" id="ARBA00023239"/>
    </source>
</evidence>
<proteinExistence type="inferred from homology"/>
<dbReference type="STRING" id="93059.P9211_12881"/>
<dbReference type="InterPro" id="IPR050251">
    <property type="entry name" value="HpcH-HpaI_aldolase"/>
</dbReference>
<protein>
    <submittedName>
        <fullName evidence="5">2,4-dihydroxyhept-2-ene-1,7-dioic acid aldolase</fullName>
        <ecNumber evidence="5">4.1.2.20</ecNumber>
    </submittedName>
</protein>
<dbReference type="AlphaFoldDB" id="A9BBK7"/>
<dbReference type="InterPro" id="IPR005000">
    <property type="entry name" value="Aldolase/citrate-lyase_domain"/>
</dbReference>